<reference evidence="2 3" key="1">
    <citation type="submission" date="2019-12" db="EMBL/GenBank/DDBJ databases">
        <title>Genomic-based taxomic classification of the family Erythrobacteraceae.</title>
        <authorList>
            <person name="Xu L."/>
        </authorList>
    </citation>
    <scope>NUCLEOTIDE SEQUENCE [LARGE SCALE GENOMIC DNA]</scope>
    <source>
        <strain evidence="2 3">M0322</strain>
    </source>
</reference>
<comment type="caution">
    <text evidence="2">The sequence shown here is derived from an EMBL/GenBank/DDBJ whole genome shotgun (WGS) entry which is preliminary data.</text>
</comment>
<proteinExistence type="predicted"/>
<evidence type="ECO:0000313" key="3">
    <source>
        <dbReference type="Proteomes" id="UP000466966"/>
    </source>
</evidence>
<keyword evidence="3" id="KW-1185">Reference proteome</keyword>
<accession>A0A844YXR4</accession>
<dbReference type="OrthoDB" id="7508883at2"/>
<feature type="domain" description="SnoaL-like" evidence="1">
    <location>
        <begin position="7"/>
        <end position="124"/>
    </location>
</feature>
<name>A0A844YXR4_9SPHN</name>
<dbReference type="InterPro" id="IPR037401">
    <property type="entry name" value="SnoaL-like"/>
</dbReference>
<dbReference type="Pfam" id="PF12680">
    <property type="entry name" value="SnoaL_2"/>
    <property type="match status" value="1"/>
</dbReference>
<dbReference type="Proteomes" id="UP000466966">
    <property type="component" value="Unassembled WGS sequence"/>
</dbReference>
<evidence type="ECO:0000313" key="2">
    <source>
        <dbReference type="EMBL" id="MXO71750.1"/>
    </source>
</evidence>
<organism evidence="2 3">
    <name type="scientific">Alteraurantiacibacter buctensis</name>
    <dbReference type="NCBI Taxonomy" id="1503981"/>
    <lineage>
        <taxon>Bacteria</taxon>
        <taxon>Pseudomonadati</taxon>
        <taxon>Pseudomonadota</taxon>
        <taxon>Alphaproteobacteria</taxon>
        <taxon>Sphingomonadales</taxon>
        <taxon>Erythrobacteraceae</taxon>
        <taxon>Alteraurantiacibacter</taxon>
    </lineage>
</organism>
<dbReference type="AlphaFoldDB" id="A0A844YXR4"/>
<dbReference type="RefSeq" id="WP_160771713.1">
    <property type="nucleotide sequence ID" value="NZ_WTYV01000003.1"/>
</dbReference>
<gene>
    <name evidence="2" type="ORF">GRI99_08870</name>
</gene>
<dbReference type="Gene3D" id="3.10.450.50">
    <property type="match status" value="1"/>
</dbReference>
<dbReference type="EMBL" id="WTYV01000003">
    <property type="protein sequence ID" value="MXO71750.1"/>
    <property type="molecule type" value="Genomic_DNA"/>
</dbReference>
<sequence>MTREDYENYLRLFNAKDYDAVFNHFTDDCEVVFAGYCFQGKDTIRKFYDFFHAHTKETITLQRFVAGDDTVALEAIVRLEGLKTITPEMMAAMGMPRLAAMPEGGLFEMQQFIHYHLENGKFKRAMCAIFEPGTEVISSLP</sequence>
<evidence type="ECO:0000259" key="1">
    <source>
        <dbReference type="Pfam" id="PF12680"/>
    </source>
</evidence>
<dbReference type="InterPro" id="IPR032710">
    <property type="entry name" value="NTF2-like_dom_sf"/>
</dbReference>
<dbReference type="SUPFAM" id="SSF54427">
    <property type="entry name" value="NTF2-like"/>
    <property type="match status" value="1"/>
</dbReference>
<protein>
    <submittedName>
        <fullName evidence="2">Nuclear transport factor 2 family protein</fullName>
    </submittedName>
</protein>